<dbReference type="FunFam" id="3.30.1490.20:FF:000009">
    <property type="entry name" value="Glutathione synthetase"/>
    <property type="match status" value="1"/>
</dbReference>
<keyword evidence="8" id="KW-0460">Magnesium</keyword>
<evidence type="ECO:0000256" key="2">
    <source>
        <dbReference type="ARBA" id="ARBA00001946"/>
    </source>
</evidence>
<keyword evidence="3 10" id="KW-0436">Ligase</keyword>
<keyword evidence="7 10" id="KW-0067">ATP-binding</keyword>
<dbReference type="PROSITE" id="PS50975">
    <property type="entry name" value="ATP_GRASP"/>
    <property type="match status" value="1"/>
</dbReference>
<keyword evidence="4 10" id="KW-0317">Glutathione biosynthesis</keyword>
<dbReference type="InterPro" id="IPR004215">
    <property type="entry name" value="GSHS_N"/>
</dbReference>
<dbReference type="GO" id="GO:0046872">
    <property type="term" value="F:metal ion binding"/>
    <property type="evidence" value="ECO:0007669"/>
    <property type="project" value="UniProtKB-KW"/>
</dbReference>
<evidence type="ECO:0000256" key="1">
    <source>
        <dbReference type="ARBA" id="ARBA00001936"/>
    </source>
</evidence>
<evidence type="ECO:0000259" key="11">
    <source>
        <dbReference type="PROSITE" id="PS50975"/>
    </source>
</evidence>
<dbReference type="Pfam" id="PF02955">
    <property type="entry name" value="GSH-S_ATP"/>
    <property type="match status" value="1"/>
</dbReference>
<comment type="cofactor">
    <cofactor evidence="2">
        <name>Mg(2+)</name>
        <dbReference type="ChEBI" id="CHEBI:18420"/>
    </cofactor>
</comment>
<comment type="cofactor">
    <cofactor evidence="1">
        <name>Mn(2+)</name>
        <dbReference type="ChEBI" id="CHEBI:29035"/>
    </cofactor>
</comment>
<evidence type="ECO:0000256" key="6">
    <source>
        <dbReference type="ARBA" id="ARBA00022741"/>
    </source>
</evidence>
<evidence type="ECO:0000313" key="12">
    <source>
        <dbReference type="EMBL" id="APZ44218.1"/>
    </source>
</evidence>
<dbReference type="GO" id="GO:0005737">
    <property type="term" value="C:cytoplasm"/>
    <property type="evidence" value="ECO:0007669"/>
    <property type="project" value="TreeGrafter"/>
</dbReference>
<reference evidence="12 13" key="1">
    <citation type="submission" date="2017-01" db="EMBL/GenBank/DDBJ databases">
        <title>Draft sequence of Acidihalobacter ferrooxidans strain DSM 14175 (strain V8).</title>
        <authorList>
            <person name="Khaleque H.N."/>
            <person name="Ramsay J.P."/>
            <person name="Murphy R.J.T."/>
            <person name="Kaksonen A.H."/>
            <person name="Boxall N.J."/>
            <person name="Watkin E.L.J."/>
        </authorList>
    </citation>
    <scope>NUCLEOTIDE SEQUENCE [LARGE SCALE GENOMIC DNA]</scope>
    <source>
        <strain evidence="12 13">V8</strain>
    </source>
</reference>
<evidence type="ECO:0000313" key="13">
    <source>
        <dbReference type="Proteomes" id="UP000243807"/>
    </source>
</evidence>
<dbReference type="InterPro" id="IPR011761">
    <property type="entry name" value="ATP-grasp"/>
</dbReference>
<dbReference type="STRING" id="1765967.BW247_14915"/>
<accession>A0A1P8UK55</accession>
<keyword evidence="9" id="KW-0464">Manganese</keyword>
<evidence type="ECO:0000256" key="5">
    <source>
        <dbReference type="ARBA" id="ARBA00022723"/>
    </source>
</evidence>
<dbReference type="SUPFAM" id="SSF56059">
    <property type="entry name" value="Glutathione synthetase ATP-binding domain-like"/>
    <property type="match status" value="1"/>
</dbReference>
<dbReference type="AlphaFoldDB" id="A0A1P8UK55"/>
<dbReference type="Gene3D" id="3.40.50.20">
    <property type="match status" value="1"/>
</dbReference>
<dbReference type="InterPro" id="IPR004218">
    <property type="entry name" value="GSHS_ATP-bd"/>
</dbReference>
<protein>
    <recommendedName>
        <fullName evidence="10">Glutathione synthetase</fullName>
        <ecNumber evidence="10">6.3.2.3</ecNumber>
    </recommendedName>
    <alternativeName>
        <fullName evidence="10">GSH synthetase</fullName>
        <shortName evidence="10">GSH-S</shortName>
        <shortName evidence="10">GSHase</shortName>
    </alternativeName>
    <alternativeName>
        <fullName evidence="10">Glutathione synthase</fullName>
    </alternativeName>
</protein>
<dbReference type="PANTHER" id="PTHR21621">
    <property type="entry name" value="RIBOSOMAL PROTEIN S6 MODIFICATION PROTEIN"/>
    <property type="match status" value="1"/>
</dbReference>
<dbReference type="Gene3D" id="3.30.1490.20">
    <property type="entry name" value="ATP-grasp fold, A domain"/>
    <property type="match status" value="1"/>
</dbReference>
<gene>
    <name evidence="10" type="primary">gshB</name>
    <name evidence="12" type="ORF">BW247_14915</name>
</gene>
<dbReference type="FunFam" id="3.40.50.20:FF:000009">
    <property type="entry name" value="Glutathione synthetase"/>
    <property type="match status" value="1"/>
</dbReference>
<keyword evidence="13" id="KW-1185">Reference proteome</keyword>
<evidence type="ECO:0000256" key="8">
    <source>
        <dbReference type="ARBA" id="ARBA00022842"/>
    </source>
</evidence>
<dbReference type="NCBIfam" id="NF003573">
    <property type="entry name" value="PRK05246.1"/>
    <property type="match status" value="1"/>
</dbReference>
<keyword evidence="6 10" id="KW-0547">Nucleotide-binding</keyword>
<dbReference type="KEGG" id="afy:BW247_14915"/>
<keyword evidence="5" id="KW-0479">Metal-binding</keyword>
<dbReference type="RefSeq" id="WP_076837841.1">
    <property type="nucleotide sequence ID" value="NZ_CP019434.1"/>
</dbReference>
<evidence type="ECO:0000256" key="4">
    <source>
        <dbReference type="ARBA" id="ARBA00022684"/>
    </source>
</evidence>
<evidence type="ECO:0000256" key="10">
    <source>
        <dbReference type="HAMAP-Rule" id="MF_00162"/>
    </source>
</evidence>
<organism evidence="12 13">
    <name type="scientific">Acidihalobacter ferrooxydans</name>
    <dbReference type="NCBI Taxonomy" id="1765967"/>
    <lineage>
        <taxon>Bacteria</taxon>
        <taxon>Pseudomonadati</taxon>
        <taxon>Pseudomonadota</taxon>
        <taxon>Gammaproteobacteria</taxon>
        <taxon>Chromatiales</taxon>
        <taxon>Ectothiorhodospiraceae</taxon>
        <taxon>Acidihalobacter</taxon>
    </lineage>
</organism>
<dbReference type="GO" id="GO:0005524">
    <property type="term" value="F:ATP binding"/>
    <property type="evidence" value="ECO:0007669"/>
    <property type="project" value="UniProtKB-UniRule"/>
</dbReference>
<sequence>MNARRLAVLMDPISRINIKKDSTFAMLLAAQRRGWPLHYLEQADLYLRDGQAWARLRPLRVADDPTGWFELGAAQEMPLSQMDAVLMRKDPPFDLEFMYTTLLLELAERDDTLVINRPASLRDANEKLFTAWFPQCTVPTLVSRDMQRLHAFATELGDVILKPLNGMGGESIFRVRADDPNTNVILETMTARGTRTVMAQRFIPEYVDGDRRILLINGEPVPYALLRIPAAGESRANLAAGGHGVGIELSERDRWICAQVGPELVRRGLMFVGLDVIGGQLTEINVTSPTCIRELDAQYGIDIASQLMDAIDARLA</sequence>
<dbReference type="SUPFAM" id="SSF52440">
    <property type="entry name" value="PreATP-grasp domain"/>
    <property type="match status" value="1"/>
</dbReference>
<dbReference type="InterPro" id="IPR016185">
    <property type="entry name" value="PreATP-grasp_dom_sf"/>
</dbReference>
<dbReference type="InterPro" id="IPR006284">
    <property type="entry name" value="Glut_synth_pro"/>
</dbReference>
<dbReference type="EC" id="6.3.2.3" evidence="10"/>
<comment type="similarity">
    <text evidence="10">Belongs to the prokaryotic GSH synthase family.</text>
</comment>
<dbReference type="Proteomes" id="UP000243807">
    <property type="component" value="Chromosome"/>
</dbReference>
<dbReference type="HAMAP" id="MF_00162">
    <property type="entry name" value="GSH_S"/>
    <property type="match status" value="1"/>
</dbReference>
<evidence type="ECO:0000256" key="3">
    <source>
        <dbReference type="ARBA" id="ARBA00022598"/>
    </source>
</evidence>
<comment type="catalytic activity">
    <reaction evidence="10">
        <text>gamma-L-glutamyl-L-cysteine + glycine + ATP = glutathione + ADP + phosphate + H(+)</text>
        <dbReference type="Rhea" id="RHEA:13557"/>
        <dbReference type="ChEBI" id="CHEBI:15378"/>
        <dbReference type="ChEBI" id="CHEBI:30616"/>
        <dbReference type="ChEBI" id="CHEBI:43474"/>
        <dbReference type="ChEBI" id="CHEBI:57305"/>
        <dbReference type="ChEBI" id="CHEBI:57925"/>
        <dbReference type="ChEBI" id="CHEBI:58173"/>
        <dbReference type="ChEBI" id="CHEBI:456216"/>
        <dbReference type="EC" id="6.3.2.3"/>
    </reaction>
</comment>
<proteinExistence type="inferred from homology"/>
<name>A0A1P8UK55_9GAMM</name>
<dbReference type="InterPro" id="IPR013815">
    <property type="entry name" value="ATP_grasp_subdomain_1"/>
</dbReference>
<dbReference type="UniPathway" id="UPA00142">
    <property type="reaction ID" value="UER00210"/>
</dbReference>
<feature type="domain" description="ATP-grasp" evidence="11">
    <location>
        <begin position="127"/>
        <end position="312"/>
    </location>
</feature>
<dbReference type="EMBL" id="CP019434">
    <property type="protein sequence ID" value="APZ44218.1"/>
    <property type="molecule type" value="Genomic_DNA"/>
</dbReference>
<dbReference type="GO" id="GO:0004363">
    <property type="term" value="F:glutathione synthase activity"/>
    <property type="evidence" value="ECO:0007669"/>
    <property type="project" value="UniProtKB-UniRule"/>
</dbReference>
<dbReference type="Pfam" id="PF02951">
    <property type="entry name" value="GSH-S_N"/>
    <property type="match status" value="1"/>
</dbReference>
<evidence type="ECO:0000256" key="7">
    <source>
        <dbReference type="ARBA" id="ARBA00022840"/>
    </source>
</evidence>
<comment type="pathway">
    <text evidence="10">Sulfur metabolism; glutathione biosynthesis; glutathione from L-cysteine and L-glutamate: step 2/2.</text>
</comment>
<dbReference type="Gene3D" id="3.30.470.20">
    <property type="entry name" value="ATP-grasp fold, B domain"/>
    <property type="match status" value="1"/>
</dbReference>
<dbReference type="NCBIfam" id="TIGR01380">
    <property type="entry name" value="glut_syn"/>
    <property type="match status" value="1"/>
</dbReference>
<evidence type="ECO:0000256" key="9">
    <source>
        <dbReference type="ARBA" id="ARBA00023211"/>
    </source>
</evidence>
<dbReference type="PANTHER" id="PTHR21621:SF4">
    <property type="entry name" value="GLUTATHIONE SYNTHETASE"/>
    <property type="match status" value="1"/>
</dbReference>